<proteinExistence type="predicted"/>
<dbReference type="EMBL" id="MIFZ01000337">
    <property type="protein sequence ID" value="OSY49076.1"/>
    <property type="molecule type" value="Genomic_DNA"/>
</dbReference>
<dbReference type="AlphaFoldDB" id="A0A1Y2NNM9"/>
<dbReference type="EMBL" id="ASYR01000057">
    <property type="protein sequence ID" value="KAF0646290.1"/>
    <property type="molecule type" value="Genomic_DNA"/>
</dbReference>
<organism evidence="2 3">
    <name type="scientific">Streptomyces fradiae ATCC 10745 = DSM 40063</name>
    <dbReference type="NCBI Taxonomy" id="1319510"/>
    <lineage>
        <taxon>Bacteria</taxon>
        <taxon>Bacillati</taxon>
        <taxon>Actinomycetota</taxon>
        <taxon>Actinomycetes</taxon>
        <taxon>Kitasatosporales</taxon>
        <taxon>Streptomycetaceae</taxon>
        <taxon>Streptomyces</taxon>
    </lineage>
</organism>
<evidence type="ECO:0000313" key="3">
    <source>
        <dbReference type="Proteomes" id="UP000194318"/>
    </source>
</evidence>
<evidence type="ECO:0000313" key="4">
    <source>
        <dbReference type="Proteomes" id="UP000731519"/>
    </source>
</evidence>
<dbReference type="Proteomes" id="UP000731519">
    <property type="component" value="Unassembled WGS sequence"/>
</dbReference>
<evidence type="ECO:0000313" key="1">
    <source>
        <dbReference type="EMBL" id="KAF0646290.1"/>
    </source>
</evidence>
<gene>
    <name evidence="2" type="ORF">BG846_05315</name>
    <name evidence="1" type="ORF">K701_29435</name>
</gene>
<dbReference type="Proteomes" id="UP000194318">
    <property type="component" value="Unassembled WGS sequence"/>
</dbReference>
<comment type="caution">
    <text evidence="2">The sequence shown here is derived from an EMBL/GenBank/DDBJ whole genome shotgun (WGS) entry which is preliminary data.</text>
</comment>
<sequence length="157" mass="17137">MNRTDLAYQVSLTLGDHIDDFDIDAIVEDLIENHDGPLNSIDDIEDTAYWAAVEKHDTTQAHDADATNDDGSEDIAWLGVQAGILVHDNGPEVMILNHEKDGYTSEVMPSTSLPLSLDADHDAMVKAAETALQAAGWETVGDWDDVDTGYTVKVRRA</sequence>
<accession>A0A1Y2NNM9</accession>
<dbReference type="RefSeq" id="WP_031134016.1">
    <property type="nucleotide sequence ID" value="NZ_ASYR01000057.1"/>
</dbReference>
<keyword evidence="4" id="KW-1185">Reference proteome</keyword>
<name>A0A1Y2NNM9_STRFR</name>
<reference evidence="2 3" key="2">
    <citation type="submission" date="2016-09" db="EMBL/GenBank/DDBJ databases">
        <title>Streptomyces fradiae DSM40063, a candidate organism with high potential of specific P450 cytochromes.</title>
        <authorList>
            <person name="Grumaz C."/>
            <person name="Vainshtein Y."/>
            <person name="Kirstahler P."/>
            <person name="Sohn K."/>
        </authorList>
    </citation>
    <scope>NUCLEOTIDE SEQUENCE [LARGE SCALE GENOMIC DNA]</scope>
    <source>
        <strain evidence="2 3">DSM 40063</strain>
    </source>
</reference>
<evidence type="ECO:0000313" key="2">
    <source>
        <dbReference type="EMBL" id="OSY49076.1"/>
    </source>
</evidence>
<reference evidence="1 4" key="1">
    <citation type="submission" date="2013-05" db="EMBL/GenBank/DDBJ databases">
        <title>Genome Sequence of Streptomyces fradiae.</title>
        <authorList>
            <person name="Kirby R."/>
        </authorList>
    </citation>
    <scope>NUCLEOTIDE SEQUENCE [LARGE SCALE GENOMIC DNA]</scope>
    <source>
        <strain evidence="1 4">ATCC 10745</strain>
    </source>
</reference>
<protein>
    <submittedName>
        <fullName evidence="2">Uncharacterized protein</fullName>
    </submittedName>
</protein>